<dbReference type="EMBL" id="JACBKZ010000014">
    <property type="protein sequence ID" value="KAF5931787.1"/>
    <property type="molecule type" value="Genomic_DNA"/>
</dbReference>
<name>A0A7J7FUJ7_CAMSI</name>
<dbReference type="Proteomes" id="UP000593564">
    <property type="component" value="Unassembled WGS sequence"/>
</dbReference>
<reference evidence="1 2" key="2">
    <citation type="submission" date="2020-07" db="EMBL/GenBank/DDBJ databases">
        <title>Genome assembly of wild tea tree DASZ reveals pedigree and selection history of tea varieties.</title>
        <authorList>
            <person name="Zhang W."/>
        </authorList>
    </citation>
    <scope>NUCLEOTIDE SEQUENCE [LARGE SCALE GENOMIC DNA]</scope>
    <source>
        <strain evidence="2">cv. G240</strain>
        <tissue evidence="1">Leaf</tissue>
    </source>
</reference>
<evidence type="ECO:0000313" key="2">
    <source>
        <dbReference type="Proteomes" id="UP000593564"/>
    </source>
</evidence>
<reference evidence="2" key="1">
    <citation type="journal article" date="2020" name="Nat. Commun.">
        <title>Genome assembly of wild tea tree DASZ reveals pedigree and selection history of tea varieties.</title>
        <authorList>
            <person name="Zhang W."/>
            <person name="Zhang Y."/>
            <person name="Qiu H."/>
            <person name="Guo Y."/>
            <person name="Wan H."/>
            <person name="Zhang X."/>
            <person name="Scossa F."/>
            <person name="Alseekh S."/>
            <person name="Zhang Q."/>
            <person name="Wang P."/>
            <person name="Xu L."/>
            <person name="Schmidt M.H."/>
            <person name="Jia X."/>
            <person name="Li D."/>
            <person name="Zhu A."/>
            <person name="Guo F."/>
            <person name="Chen W."/>
            <person name="Ni D."/>
            <person name="Usadel B."/>
            <person name="Fernie A.R."/>
            <person name="Wen W."/>
        </authorList>
    </citation>
    <scope>NUCLEOTIDE SEQUENCE [LARGE SCALE GENOMIC DNA]</scope>
    <source>
        <strain evidence="2">cv. G240</strain>
    </source>
</reference>
<dbReference type="AlphaFoldDB" id="A0A7J7FUJ7"/>
<organism evidence="1 2">
    <name type="scientific">Camellia sinensis</name>
    <name type="common">Tea plant</name>
    <name type="synonym">Thea sinensis</name>
    <dbReference type="NCBI Taxonomy" id="4442"/>
    <lineage>
        <taxon>Eukaryota</taxon>
        <taxon>Viridiplantae</taxon>
        <taxon>Streptophyta</taxon>
        <taxon>Embryophyta</taxon>
        <taxon>Tracheophyta</taxon>
        <taxon>Spermatophyta</taxon>
        <taxon>Magnoliopsida</taxon>
        <taxon>eudicotyledons</taxon>
        <taxon>Gunneridae</taxon>
        <taxon>Pentapetalae</taxon>
        <taxon>asterids</taxon>
        <taxon>Ericales</taxon>
        <taxon>Theaceae</taxon>
        <taxon>Camellia</taxon>
    </lineage>
</organism>
<accession>A0A7J7FUJ7</accession>
<gene>
    <name evidence="1" type="ORF">HYC85_027958</name>
</gene>
<proteinExistence type="predicted"/>
<comment type="caution">
    <text evidence="1">The sequence shown here is derived from an EMBL/GenBank/DDBJ whole genome shotgun (WGS) entry which is preliminary data.</text>
</comment>
<evidence type="ECO:0000313" key="1">
    <source>
        <dbReference type="EMBL" id="KAF5931787.1"/>
    </source>
</evidence>
<protein>
    <submittedName>
        <fullName evidence="1">Uncharacterized protein</fullName>
    </submittedName>
</protein>
<sequence length="91" mass="10178">MHLPERTLYLPEKGTTEVNNKGLKALSSSKQRGIKTSAKHELGWGEIFHSLIWTDLTTFELPSRASSTNVSCRFATHPVVAQPLYGRNLLL</sequence>
<keyword evidence="2" id="KW-1185">Reference proteome</keyword>